<feature type="compositionally biased region" description="Basic and acidic residues" evidence="1">
    <location>
        <begin position="41"/>
        <end position="51"/>
    </location>
</feature>
<proteinExistence type="predicted"/>
<dbReference type="Proteomes" id="UP000233551">
    <property type="component" value="Unassembled WGS sequence"/>
</dbReference>
<organism evidence="2 3">
    <name type="scientific">Punica granatum</name>
    <name type="common">Pomegranate</name>
    <dbReference type="NCBI Taxonomy" id="22663"/>
    <lineage>
        <taxon>Eukaryota</taxon>
        <taxon>Viridiplantae</taxon>
        <taxon>Streptophyta</taxon>
        <taxon>Embryophyta</taxon>
        <taxon>Tracheophyta</taxon>
        <taxon>Spermatophyta</taxon>
        <taxon>Magnoliopsida</taxon>
        <taxon>eudicotyledons</taxon>
        <taxon>Gunneridae</taxon>
        <taxon>Pentapetalae</taxon>
        <taxon>rosids</taxon>
        <taxon>malvids</taxon>
        <taxon>Myrtales</taxon>
        <taxon>Lythraceae</taxon>
        <taxon>Punica</taxon>
    </lineage>
</organism>
<gene>
    <name evidence="2" type="ORF">CRG98_023218</name>
</gene>
<feature type="compositionally biased region" description="Polar residues" evidence="1">
    <location>
        <begin position="69"/>
        <end position="80"/>
    </location>
</feature>
<keyword evidence="3" id="KW-1185">Reference proteome</keyword>
<evidence type="ECO:0000313" key="3">
    <source>
        <dbReference type="Proteomes" id="UP000233551"/>
    </source>
</evidence>
<evidence type="ECO:0000313" key="2">
    <source>
        <dbReference type="EMBL" id="PKI56388.1"/>
    </source>
</evidence>
<dbReference type="EMBL" id="PGOL01001602">
    <property type="protein sequence ID" value="PKI56388.1"/>
    <property type="molecule type" value="Genomic_DNA"/>
</dbReference>
<protein>
    <submittedName>
        <fullName evidence="2">Uncharacterized protein</fullName>
    </submittedName>
</protein>
<dbReference type="AlphaFoldDB" id="A0A2I0JJF2"/>
<accession>A0A2I0JJF2</accession>
<feature type="region of interest" description="Disordered" evidence="1">
    <location>
        <begin position="1"/>
        <end position="88"/>
    </location>
</feature>
<evidence type="ECO:0000256" key="1">
    <source>
        <dbReference type="SAM" id="MobiDB-lite"/>
    </source>
</evidence>
<sequence length="173" mass="19204">MFVTNRDHSDPRTPRDIRKTLRKPQSQVPRSSRANGPRSETTSERPHETRGSPRRTIRHTKGNRRPGALNSTPNVRTGQNRLSRRRVTRTLVPTTDKSDRVPRHYRVRTEPSTSAISPHDLGFGTFGTTHGHLDPSLRCPTSPTSHRTVAGASVPTHFPETAVAAPPLGSLHP</sequence>
<comment type="caution">
    <text evidence="2">The sequence shown here is derived from an EMBL/GenBank/DDBJ whole genome shotgun (WGS) entry which is preliminary data.</text>
</comment>
<reference evidence="2 3" key="1">
    <citation type="submission" date="2017-11" db="EMBL/GenBank/DDBJ databases">
        <title>De-novo sequencing of pomegranate (Punica granatum L.) genome.</title>
        <authorList>
            <person name="Akparov Z."/>
            <person name="Amiraslanov A."/>
            <person name="Hajiyeva S."/>
            <person name="Abbasov M."/>
            <person name="Kaur K."/>
            <person name="Hamwieh A."/>
            <person name="Solovyev V."/>
            <person name="Salamov A."/>
            <person name="Braich B."/>
            <person name="Kosarev P."/>
            <person name="Mahmoud A."/>
            <person name="Hajiyev E."/>
            <person name="Babayeva S."/>
            <person name="Izzatullayeva V."/>
            <person name="Mammadov A."/>
            <person name="Mammadov A."/>
            <person name="Sharifova S."/>
            <person name="Ojaghi J."/>
            <person name="Eynullazada K."/>
            <person name="Bayramov B."/>
            <person name="Abdulazimova A."/>
            <person name="Shahmuradov I."/>
        </authorList>
    </citation>
    <scope>NUCLEOTIDE SEQUENCE [LARGE SCALE GENOMIC DNA]</scope>
    <source>
        <strain evidence="3">cv. AG2017</strain>
        <tissue evidence="2">Leaf</tissue>
    </source>
</reference>
<feature type="compositionally biased region" description="Polar residues" evidence="1">
    <location>
        <begin position="23"/>
        <end position="40"/>
    </location>
</feature>
<feature type="compositionally biased region" description="Basic and acidic residues" evidence="1">
    <location>
        <begin position="1"/>
        <end position="19"/>
    </location>
</feature>
<feature type="compositionally biased region" description="Basic residues" evidence="1">
    <location>
        <begin position="52"/>
        <end position="64"/>
    </location>
</feature>
<name>A0A2I0JJF2_PUNGR</name>